<gene>
    <name evidence="1" type="ORF">BOO69_16040</name>
</gene>
<proteinExistence type="predicted"/>
<organism evidence="1 2">
    <name type="scientific">Sulfitobacter alexandrii</name>
    <dbReference type="NCBI Taxonomy" id="1917485"/>
    <lineage>
        <taxon>Bacteria</taxon>
        <taxon>Pseudomonadati</taxon>
        <taxon>Pseudomonadota</taxon>
        <taxon>Alphaproteobacteria</taxon>
        <taxon>Rhodobacterales</taxon>
        <taxon>Roseobacteraceae</taxon>
        <taxon>Sulfitobacter</taxon>
    </lineage>
</organism>
<sequence>MGFSPHLAERRFGYGRSPVIPAPESTAAMLDTLRGPDLMAERFPVPGFRPIQDAHIVKSRFDSFAKKPTTPADQAEDARRKSDAIVHDFLRQRFDTFGQLELRRIHGRDSFRERLIAFWADHFTAQGKAGLFKLAIPAYVEEAVRPHVNGHFSDLLAACIMHPVMLEYLDQSTSIGPNSKRGQRKGNRRGLNENLARELLELHTLGVGAAYSQADVREMAELLTGLSRTRDYSFAFRKGWAEPGSETILGKSYDGRPGLAPIRDALRDLALHPDTAAHLARKLAVHFISDNPPERTIARLTQAYLDSEGDLMALYEALLTDPASWDAPFTNIRPPQEYMSTALRALAVQADRFATLEPKETRRWFLRPLKIMGQDWDRVSGPDGWPEADSAWVTPQGVAARLDWAVNVPARLLPELPDPQTLLEDVIGPDVTEPLEFAATAAETRAVGVGLILASPALQRR</sequence>
<dbReference type="OrthoDB" id="9772295at2"/>
<reference evidence="1 2" key="1">
    <citation type="submission" date="2016-11" db="EMBL/GenBank/DDBJ databases">
        <title>Complete genome sequence of Sulfitobacter sp. AM1-D1, a toxic bacteria associated with marine dinoflagellate Alexandrium minutum in East China Sea.</title>
        <authorList>
            <person name="Yang Q."/>
            <person name="Zhang X."/>
            <person name="Tian X."/>
        </authorList>
    </citation>
    <scope>NUCLEOTIDE SEQUENCE [LARGE SCALE GENOMIC DNA]</scope>
    <source>
        <strain evidence="1 2">AM1-D1</strain>
    </source>
</reference>
<dbReference type="InterPro" id="IPR014917">
    <property type="entry name" value="DUF1800"/>
</dbReference>
<accession>A0A1J0WKQ3</accession>
<keyword evidence="2" id="KW-1185">Reference proteome</keyword>
<dbReference type="Proteomes" id="UP000181897">
    <property type="component" value="Chromosome"/>
</dbReference>
<name>A0A1J0WKQ3_9RHOB</name>
<dbReference type="KEGG" id="suam:BOO69_16040"/>
<dbReference type="EMBL" id="CP018076">
    <property type="protein sequence ID" value="APE44750.1"/>
    <property type="molecule type" value="Genomic_DNA"/>
</dbReference>
<dbReference type="AlphaFoldDB" id="A0A1J0WKQ3"/>
<dbReference type="Pfam" id="PF08811">
    <property type="entry name" value="DUF1800"/>
    <property type="match status" value="1"/>
</dbReference>
<evidence type="ECO:0008006" key="3">
    <source>
        <dbReference type="Google" id="ProtNLM"/>
    </source>
</evidence>
<dbReference type="RefSeq" id="WP_071973096.1">
    <property type="nucleotide sequence ID" value="NZ_CP018076.1"/>
</dbReference>
<evidence type="ECO:0000313" key="2">
    <source>
        <dbReference type="Proteomes" id="UP000181897"/>
    </source>
</evidence>
<evidence type="ECO:0000313" key="1">
    <source>
        <dbReference type="EMBL" id="APE44750.1"/>
    </source>
</evidence>
<protein>
    <recommendedName>
        <fullName evidence="3">DUF1800 domain-containing protein</fullName>
    </recommendedName>
</protein>
<dbReference type="STRING" id="1917485.BOO69_16040"/>